<evidence type="ECO:0000313" key="1">
    <source>
        <dbReference type="EMBL" id="ASP37723.1"/>
    </source>
</evidence>
<dbReference type="SUPFAM" id="SSF52151">
    <property type="entry name" value="FabD/lysophospholipase-like"/>
    <property type="match status" value="1"/>
</dbReference>
<dbReference type="InterPro" id="IPR016035">
    <property type="entry name" value="Acyl_Trfase/lysoPLipase"/>
</dbReference>
<sequence>MKYTLKVYAGSEALTHIRQHGLQPDDIDMLLGASGGPKWLSLAAMDRYWLSEWFAQRSKPLHLLGTSAGAWRLACFARTDALAAHQRFQQAYMSQRYSDKPSAAEVAAGCQVILDDMLGDDGASEIIQHPVMRYHTLATRCRGLARFDTKALQSLGLLGAMSANVVARSAMRPWLQRTLFHHPQQPPISYFPHLPAQRVTLNEHNLQPALMATGAIPLVIAGVKHIPGAKRGTYRDGGITDYQFDLPVLPQSGFVLYPHYFARAPKAGWFDKKLSWRQASAHHYRRTIMITPSWEFAQTLPGGRIPDLEDFYQFTDYDVRRARWEQAVSQCQRLADDLATIDQQQRWAEVAEPLPW</sequence>
<organism evidence="1 2">
    <name type="scientific">Bacterioplanes sanyensis</name>
    <dbReference type="NCBI Taxonomy" id="1249553"/>
    <lineage>
        <taxon>Bacteria</taxon>
        <taxon>Pseudomonadati</taxon>
        <taxon>Pseudomonadota</taxon>
        <taxon>Gammaproteobacteria</taxon>
        <taxon>Oceanospirillales</taxon>
        <taxon>Oceanospirillaceae</taxon>
        <taxon>Bacterioplanes</taxon>
    </lineage>
</organism>
<evidence type="ECO:0000313" key="2">
    <source>
        <dbReference type="Proteomes" id="UP000202440"/>
    </source>
</evidence>
<protein>
    <submittedName>
        <fullName evidence="1">Uncharacterized protein</fullName>
    </submittedName>
</protein>
<dbReference type="OrthoDB" id="8586159at2"/>
<proteinExistence type="predicted"/>
<dbReference type="KEGG" id="bsan:CHH28_03115"/>
<gene>
    <name evidence="1" type="ORF">CHH28_03115</name>
</gene>
<dbReference type="AlphaFoldDB" id="A0A222FHL2"/>
<name>A0A222FHL2_9GAMM</name>
<accession>A0A222FHL2</accession>
<dbReference type="EMBL" id="CP022530">
    <property type="protein sequence ID" value="ASP37723.1"/>
    <property type="molecule type" value="Genomic_DNA"/>
</dbReference>
<keyword evidence="2" id="KW-1185">Reference proteome</keyword>
<dbReference type="RefSeq" id="WP_094058932.1">
    <property type="nucleotide sequence ID" value="NZ_CP022530.1"/>
</dbReference>
<dbReference type="Proteomes" id="UP000202440">
    <property type="component" value="Chromosome"/>
</dbReference>
<reference evidence="1 2" key="1">
    <citation type="submission" date="2017-07" db="EMBL/GenBank/DDBJ databases">
        <title>Annotated genome sequence of Bacterioplanes sanyensis isolated from Red Sea.</title>
        <authorList>
            <person name="Rehman Z.U."/>
        </authorList>
    </citation>
    <scope>NUCLEOTIDE SEQUENCE [LARGE SCALE GENOMIC DNA]</scope>
    <source>
        <strain evidence="1 2">NV9</strain>
    </source>
</reference>